<dbReference type="SUPFAM" id="SSF46785">
    <property type="entry name" value="Winged helix' DNA-binding domain"/>
    <property type="match status" value="1"/>
</dbReference>
<dbReference type="PROSITE" id="PS50042">
    <property type="entry name" value="CNMP_BINDING_3"/>
    <property type="match status" value="1"/>
</dbReference>
<evidence type="ECO:0000313" key="6">
    <source>
        <dbReference type="Proteomes" id="UP000255024"/>
    </source>
</evidence>
<dbReference type="Pfam" id="PF13545">
    <property type="entry name" value="HTH_Crp_2"/>
    <property type="match status" value="1"/>
</dbReference>
<accession>A0A378RMB9</accession>
<evidence type="ECO:0000256" key="2">
    <source>
        <dbReference type="ARBA" id="ARBA00023125"/>
    </source>
</evidence>
<keyword evidence="1" id="KW-0805">Transcription regulation</keyword>
<dbReference type="Pfam" id="PF00027">
    <property type="entry name" value="cNMP_binding"/>
    <property type="match status" value="1"/>
</dbReference>
<sequence length="204" mass="23524">MIRTNETFLHYLDELYLQHTYPSDAIAIVTFAPGDYLFLQNEKASHVLLIKQGVTKVFFEEENEKEYIVEFLGKGEIIGDIEYIRKIEGLCNVQALDVVETYVLSYSFFQSLLNKDSALYELLLDAFASRIVNTARRASYQQLYTIEYSLHQLVEMQKKQAITLSKEDMAAYLGISVRSLNRSLKQLKEGEVVKSKRSENRNAV</sequence>
<dbReference type="AlphaFoldDB" id="A0A378RMB9"/>
<dbReference type="SMART" id="SM00100">
    <property type="entry name" value="cNMP"/>
    <property type="match status" value="1"/>
</dbReference>
<evidence type="ECO:0000256" key="3">
    <source>
        <dbReference type="ARBA" id="ARBA00023163"/>
    </source>
</evidence>
<reference evidence="5 6" key="1">
    <citation type="submission" date="2018-06" db="EMBL/GenBank/DDBJ databases">
        <authorList>
            <consortium name="Pathogen Informatics"/>
            <person name="Doyle S."/>
        </authorList>
    </citation>
    <scope>NUCLEOTIDE SEQUENCE [LARGE SCALE GENOMIC DNA]</scope>
    <source>
        <strain evidence="5 6">NCTC11179</strain>
    </source>
</reference>
<dbReference type="Gene3D" id="2.60.120.10">
    <property type="entry name" value="Jelly Rolls"/>
    <property type="match status" value="1"/>
</dbReference>
<keyword evidence="3" id="KW-0804">Transcription</keyword>
<protein>
    <submittedName>
        <fullName evidence="5">DNA-binding transcriptional activator YeiL</fullName>
    </submittedName>
</protein>
<dbReference type="Proteomes" id="UP000255024">
    <property type="component" value="Unassembled WGS sequence"/>
</dbReference>
<dbReference type="SUPFAM" id="SSF51206">
    <property type="entry name" value="cAMP-binding domain-like"/>
    <property type="match status" value="1"/>
</dbReference>
<dbReference type="InterPro" id="IPR018490">
    <property type="entry name" value="cNMP-bd_dom_sf"/>
</dbReference>
<gene>
    <name evidence="5" type="ORF">NCTC11179_01697</name>
</gene>
<dbReference type="GO" id="GO:0003677">
    <property type="term" value="F:DNA binding"/>
    <property type="evidence" value="ECO:0007669"/>
    <property type="project" value="UniProtKB-KW"/>
</dbReference>
<dbReference type="InterPro" id="IPR014710">
    <property type="entry name" value="RmlC-like_jellyroll"/>
</dbReference>
<name>A0A378RMB9_MYROD</name>
<evidence type="ECO:0000259" key="4">
    <source>
        <dbReference type="PROSITE" id="PS50042"/>
    </source>
</evidence>
<dbReference type="CDD" id="cd00038">
    <property type="entry name" value="CAP_ED"/>
    <property type="match status" value="1"/>
</dbReference>
<evidence type="ECO:0000256" key="1">
    <source>
        <dbReference type="ARBA" id="ARBA00023015"/>
    </source>
</evidence>
<dbReference type="RefSeq" id="WP_115091025.1">
    <property type="nucleotide sequence ID" value="NZ_CP068107.1"/>
</dbReference>
<feature type="domain" description="Cyclic nucleotide-binding" evidence="4">
    <location>
        <begin position="24"/>
        <end position="130"/>
    </location>
</feature>
<dbReference type="InterPro" id="IPR012318">
    <property type="entry name" value="HTH_CRP"/>
</dbReference>
<proteinExistence type="predicted"/>
<dbReference type="GO" id="GO:0006355">
    <property type="term" value="P:regulation of DNA-templated transcription"/>
    <property type="evidence" value="ECO:0007669"/>
    <property type="project" value="InterPro"/>
</dbReference>
<keyword evidence="2 5" id="KW-0238">DNA-binding</keyword>
<dbReference type="EMBL" id="UGQL01000001">
    <property type="protein sequence ID" value="STZ28156.1"/>
    <property type="molecule type" value="Genomic_DNA"/>
</dbReference>
<dbReference type="InterPro" id="IPR000595">
    <property type="entry name" value="cNMP-bd_dom"/>
</dbReference>
<keyword evidence="6" id="KW-1185">Reference proteome</keyword>
<evidence type="ECO:0000313" key="5">
    <source>
        <dbReference type="EMBL" id="STZ28156.1"/>
    </source>
</evidence>
<dbReference type="InterPro" id="IPR036390">
    <property type="entry name" value="WH_DNA-bd_sf"/>
</dbReference>
<organism evidence="5 6">
    <name type="scientific">Myroides odoratus</name>
    <name type="common">Flavobacterium odoratum</name>
    <dbReference type="NCBI Taxonomy" id="256"/>
    <lineage>
        <taxon>Bacteria</taxon>
        <taxon>Pseudomonadati</taxon>
        <taxon>Bacteroidota</taxon>
        <taxon>Flavobacteriia</taxon>
        <taxon>Flavobacteriales</taxon>
        <taxon>Flavobacteriaceae</taxon>
        <taxon>Myroides</taxon>
    </lineage>
</organism>